<sequence length="93" mass="10202">MPQSQSFSSAAPFLCLAIFSLLSFATSKPDGFSLELIHRDSPESPFYPGKFVFAATGICYNLQKMTAFHFILVAQETIKTLLHLNKQAGAVES</sequence>
<organism evidence="2 3">
    <name type="scientific">Ricinus communis</name>
    <name type="common">Castor bean</name>
    <dbReference type="NCBI Taxonomy" id="3988"/>
    <lineage>
        <taxon>Eukaryota</taxon>
        <taxon>Viridiplantae</taxon>
        <taxon>Streptophyta</taxon>
        <taxon>Embryophyta</taxon>
        <taxon>Tracheophyta</taxon>
        <taxon>Spermatophyta</taxon>
        <taxon>Magnoliopsida</taxon>
        <taxon>eudicotyledons</taxon>
        <taxon>Gunneridae</taxon>
        <taxon>Pentapetalae</taxon>
        <taxon>rosids</taxon>
        <taxon>fabids</taxon>
        <taxon>Malpighiales</taxon>
        <taxon>Euphorbiaceae</taxon>
        <taxon>Acalyphoideae</taxon>
        <taxon>Acalypheae</taxon>
        <taxon>Ricinus</taxon>
    </lineage>
</organism>
<keyword evidence="1" id="KW-0732">Signal</keyword>
<gene>
    <name evidence="2" type="ORF">RCOM_0587790</name>
</gene>
<dbReference type="InParanoid" id="B9SAJ1"/>
<feature type="signal peptide" evidence="1">
    <location>
        <begin position="1"/>
        <end position="27"/>
    </location>
</feature>
<evidence type="ECO:0000313" key="3">
    <source>
        <dbReference type="Proteomes" id="UP000008311"/>
    </source>
</evidence>
<evidence type="ECO:0000313" key="2">
    <source>
        <dbReference type="EMBL" id="EEF39440.1"/>
    </source>
</evidence>
<dbReference type="EMBL" id="EQ973904">
    <property type="protein sequence ID" value="EEF39440.1"/>
    <property type="molecule type" value="Genomic_DNA"/>
</dbReference>
<evidence type="ECO:0000256" key="1">
    <source>
        <dbReference type="SAM" id="SignalP"/>
    </source>
</evidence>
<reference evidence="3" key="1">
    <citation type="journal article" date="2010" name="Nat. Biotechnol.">
        <title>Draft genome sequence of the oilseed species Ricinus communis.</title>
        <authorList>
            <person name="Chan A.P."/>
            <person name="Crabtree J."/>
            <person name="Zhao Q."/>
            <person name="Lorenzi H."/>
            <person name="Orvis J."/>
            <person name="Puiu D."/>
            <person name="Melake-Berhan A."/>
            <person name="Jones K.M."/>
            <person name="Redman J."/>
            <person name="Chen G."/>
            <person name="Cahoon E.B."/>
            <person name="Gedil M."/>
            <person name="Stanke M."/>
            <person name="Haas B.J."/>
            <person name="Wortman J.R."/>
            <person name="Fraser-Liggett C.M."/>
            <person name="Ravel J."/>
            <person name="Rabinowicz P.D."/>
        </authorList>
    </citation>
    <scope>NUCLEOTIDE SEQUENCE [LARGE SCALE GENOMIC DNA]</scope>
    <source>
        <strain evidence="3">cv. Hale</strain>
    </source>
</reference>
<name>B9SAJ1_RICCO</name>
<dbReference type="AlphaFoldDB" id="B9SAJ1"/>
<protein>
    <submittedName>
        <fullName evidence="2">Uncharacterized protein</fullName>
    </submittedName>
</protein>
<keyword evidence="3" id="KW-1185">Reference proteome</keyword>
<accession>B9SAJ1</accession>
<dbReference type="Proteomes" id="UP000008311">
    <property type="component" value="Unassembled WGS sequence"/>
</dbReference>
<proteinExistence type="predicted"/>
<feature type="chain" id="PRO_5002891290" evidence="1">
    <location>
        <begin position="28"/>
        <end position="93"/>
    </location>
</feature>